<sequence>MSRPVILTCAVTGSIHTPSMSPYLPVTPEEIADQAIEAAEAGAAILHLHARDPATGMPSAEPALFRDIVERIRARSNAVLNLSTGGSSRMTLDHRLAAARLIEPEMCSLNMGSMNFGLFPLADRYEWRHDWERGFLEATRSVIFRNSFEDIETILTDLGAERGARFELECYDVGHLQTVAFYLRQGLLQPPVFLQFVLGVLGGIDAAPEQLLHMKATADRLIGADYHFSVLAAGRQQMPLGTMGFILGGNVRVGLEDNLAIARGQLATSNAEQVRKMRRIVEELGYRLATPDEVRERLALKGPPPIAAEDAAP</sequence>
<gene>
    <name evidence="5" type="ORF">EV667_1237</name>
</gene>
<proteinExistence type="predicted"/>
<dbReference type="Gene3D" id="3.20.20.70">
    <property type="entry name" value="Aldolase class I"/>
    <property type="match status" value="1"/>
</dbReference>
<keyword evidence="6" id="KW-1185">Reference proteome</keyword>
<dbReference type="InterPro" id="IPR013785">
    <property type="entry name" value="Aldolase_TIM"/>
</dbReference>
<dbReference type="GO" id="GO:0046872">
    <property type="term" value="F:metal ion binding"/>
    <property type="evidence" value="ECO:0007669"/>
    <property type="project" value="UniProtKB-KW"/>
</dbReference>
<dbReference type="Proteomes" id="UP000295030">
    <property type="component" value="Unassembled WGS sequence"/>
</dbReference>
<dbReference type="Pfam" id="PF05853">
    <property type="entry name" value="BKACE"/>
    <property type="match status" value="1"/>
</dbReference>
<evidence type="ECO:0000313" key="5">
    <source>
        <dbReference type="EMBL" id="TCK31132.1"/>
    </source>
</evidence>
<organism evidence="5 6">
    <name type="scientific">Ancylobacter aquaticus</name>
    <dbReference type="NCBI Taxonomy" id="100"/>
    <lineage>
        <taxon>Bacteria</taxon>
        <taxon>Pseudomonadati</taxon>
        <taxon>Pseudomonadota</taxon>
        <taxon>Alphaproteobacteria</taxon>
        <taxon>Hyphomicrobiales</taxon>
        <taxon>Xanthobacteraceae</taxon>
        <taxon>Ancylobacter</taxon>
    </lineage>
</organism>
<dbReference type="OrthoDB" id="9805277at2"/>
<dbReference type="RefSeq" id="WP_131834371.1">
    <property type="nucleotide sequence ID" value="NZ_SMFY01000001.1"/>
</dbReference>
<accession>A0A4R1IHQ6</accession>
<dbReference type="AlphaFoldDB" id="A0A4R1IHQ6"/>
<protein>
    <submittedName>
        <fullName evidence="5">Uncharacterized protein (DUF849 family)</fullName>
    </submittedName>
</protein>
<keyword evidence="2" id="KW-0808">Transferase</keyword>
<comment type="caution">
    <text evidence="5">The sequence shown here is derived from an EMBL/GenBank/DDBJ whole genome shotgun (WGS) entry which is preliminary data.</text>
</comment>
<keyword evidence="3" id="KW-0479">Metal-binding</keyword>
<evidence type="ECO:0000256" key="4">
    <source>
        <dbReference type="ARBA" id="ARBA00022833"/>
    </source>
</evidence>
<comment type="cofactor">
    <cofactor evidence="1">
        <name>Zn(2+)</name>
        <dbReference type="ChEBI" id="CHEBI:29105"/>
    </cofactor>
</comment>
<dbReference type="EMBL" id="SMFY01000001">
    <property type="protein sequence ID" value="TCK31132.1"/>
    <property type="molecule type" value="Genomic_DNA"/>
</dbReference>
<keyword evidence="4" id="KW-0862">Zinc</keyword>
<dbReference type="GO" id="GO:0043720">
    <property type="term" value="F:3-keto-5-aminohexanoate cleavage activity"/>
    <property type="evidence" value="ECO:0007669"/>
    <property type="project" value="InterPro"/>
</dbReference>
<evidence type="ECO:0000256" key="1">
    <source>
        <dbReference type="ARBA" id="ARBA00001947"/>
    </source>
</evidence>
<evidence type="ECO:0000256" key="3">
    <source>
        <dbReference type="ARBA" id="ARBA00022723"/>
    </source>
</evidence>
<evidence type="ECO:0000313" key="6">
    <source>
        <dbReference type="Proteomes" id="UP000295030"/>
    </source>
</evidence>
<dbReference type="PANTHER" id="PTHR37418:SF2">
    <property type="entry name" value="3-KETO-5-AMINOHEXANOATE CLEAVAGE ENZYME"/>
    <property type="match status" value="1"/>
</dbReference>
<dbReference type="PANTHER" id="PTHR37418">
    <property type="entry name" value="3-KETO-5-AMINOHEXANOATE CLEAVAGE ENZYME-RELATED"/>
    <property type="match status" value="1"/>
</dbReference>
<reference evidence="5 6" key="1">
    <citation type="submission" date="2019-03" db="EMBL/GenBank/DDBJ databases">
        <title>Genomic Encyclopedia of Type Strains, Phase IV (KMG-IV): sequencing the most valuable type-strain genomes for metagenomic binning, comparative biology and taxonomic classification.</title>
        <authorList>
            <person name="Goeker M."/>
        </authorList>
    </citation>
    <scope>NUCLEOTIDE SEQUENCE [LARGE SCALE GENOMIC DNA]</scope>
    <source>
        <strain evidence="5 6">DSM 101</strain>
    </source>
</reference>
<name>A0A4R1IHQ6_ANCAQ</name>
<dbReference type="InterPro" id="IPR008567">
    <property type="entry name" value="BKACE"/>
</dbReference>
<evidence type="ECO:0000256" key="2">
    <source>
        <dbReference type="ARBA" id="ARBA00022679"/>
    </source>
</evidence>